<gene>
    <name evidence="2" type="ORF">METZ01_LOCUS50802</name>
</gene>
<dbReference type="EMBL" id="UINC01002556">
    <property type="protein sequence ID" value="SUZ97948.1"/>
    <property type="molecule type" value="Genomic_DNA"/>
</dbReference>
<proteinExistence type="predicted"/>
<accession>A0A381S3P2</accession>
<dbReference type="InterPro" id="IPR011008">
    <property type="entry name" value="Dimeric_a/b-barrel"/>
</dbReference>
<sequence>MSVTVFLELNLKPENIDDLMSFMRDGLHYTRGFDGCNSISIQKNQDDPSNMVLVENWDSKEQFEKYLGWRTERGDVEKMGAWLAGPPSIRYFDNAGV</sequence>
<dbReference type="AlphaFoldDB" id="A0A381S3P2"/>
<feature type="domain" description="ABM" evidence="1">
    <location>
        <begin position="3"/>
        <end position="92"/>
    </location>
</feature>
<evidence type="ECO:0000259" key="1">
    <source>
        <dbReference type="PROSITE" id="PS51725"/>
    </source>
</evidence>
<dbReference type="SUPFAM" id="SSF54909">
    <property type="entry name" value="Dimeric alpha+beta barrel"/>
    <property type="match status" value="1"/>
</dbReference>
<evidence type="ECO:0000313" key="2">
    <source>
        <dbReference type="EMBL" id="SUZ97948.1"/>
    </source>
</evidence>
<organism evidence="2">
    <name type="scientific">marine metagenome</name>
    <dbReference type="NCBI Taxonomy" id="408172"/>
    <lineage>
        <taxon>unclassified sequences</taxon>
        <taxon>metagenomes</taxon>
        <taxon>ecological metagenomes</taxon>
    </lineage>
</organism>
<dbReference type="Gene3D" id="3.30.70.100">
    <property type="match status" value="1"/>
</dbReference>
<dbReference type="Pfam" id="PF03992">
    <property type="entry name" value="ABM"/>
    <property type="match status" value="1"/>
</dbReference>
<protein>
    <recommendedName>
        <fullName evidence="1">ABM domain-containing protein</fullName>
    </recommendedName>
</protein>
<name>A0A381S3P2_9ZZZZ</name>
<dbReference type="InterPro" id="IPR007138">
    <property type="entry name" value="ABM_dom"/>
</dbReference>
<reference evidence="2" key="1">
    <citation type="submission" date="2018-05" db="EMBL/GenBank/DDBJ databases">
        <authorList>
            <person name="Lanie J.A."/>
            <person name="Ng W.-L."/>
            <person name="Kazmierczak K.M."/>
            <person name="Andrzejewski T.M."/>
            <person name="Davidsen T.M."/>
            <person name="Wayne K.J."/>
            <person name="Tettelin H."/>
            <person name="Glass J.I."/>
            <person name="Rusch D."/>
            <person name="Podicherti R."/>
            <person name="Tsui H.-C.T."/>
            <person name="Winkler M.E."/>
        </authorList>
    </citation>
    <scope>NUCLEOTIDE SEQUENCE</scope>
</reference>
<dbReference type="PROSITE" id="PS51725">
    <property type="entry name" value="ABM"/>
    <property type="match status" value="1"/>
</dbReference>